<dbReference type="GO" id="GO:0005634">
    <property type="term" value="C:nucleus"/>
    <property type="evidence" value="ECO:0007669"/>
    <property type="project" value="TreeGrafter"/>
</dbReference>
<dbReference type="InterPro" id="IPR019471">
    <property type="entry name" value="Interferon_reg_factor-3"/>
</dbReference>
<dbReference type="RefSeq" id="XP_032816081.1">
    <property type="nucleotide sequence ID" value="XM_032960190.1"/>
</dbReference>
<reference evidence="5" key="1">
    <citation type="submission" date="2025-08" db="UniProtKB">
        <authorList>
            <consortium name="RefSeq"/>
        </authorList>
    </citation>
    <scope>IDENTIFICATION</scope>
    <source>
        <tissue evidence="5">Sperm</tissue>
    </source>
</reference>
<evidence type="ECO:0000313" key="4">
    <source>
        <dbReference type="Proteomes" id="UP001318040"/>
    </source>
</evidence>
<dbReference type="InterPro" id="IPR017855">
    <property type="entry name" value="SMAD-like_dom_sf"/>
</dbReference>
<keyword evidence="1" id="KW-0175">Coiled coil</keyword>
<dbReference type="CDD" id="cd00103">
    <property type="entry name" value="IRF"/>
    <property type="match status" value="1"/>
</dbReference>
<evidence type="ECO:0000313" key="5">
    <source>
        <dbReference type="RefSeq" id="XP_032816081.1"/>
    </source>
</evidence>
<feature type="domain" description="IRF tryptophan pentad repeat" evidence="3">
    <location>
        <begin position="7"/>
        <end position="112"/>
    </location>
</feature>
<proteinExistence type="predicted"/>
<dbReference type="InterPro" id="IPR036388">
    <property type="entry name" value="WH-like_DNA-bd_sf"/>
</dbReference>
<dbReference type="AlphaFoldDB" id="A0AAJ7WZT2"/>
<feature type="compositionally biased region" description="Acidic residues" evidence="2">
    <location>
        <begin position="129"/>
        <end position="139"/>
    </location>
</feature>
<dbReference type="InterPro" id="IPR036390">
    <property type="entry name" value="WH_DNA-bd_sf"/>
</dbReference>
<dbReference type="InterPro" id="IPR008984">
    <property type="entry name" value="SMAD_FHA_dom_sf"/>
</dbReference>
<feature type="coiled-coil region" evidence="1">
    <location>
        <begin position="485"/>
        <end position="531"/>
    </location>
</feature>
<dbReference type="GO" id="GO:0002376">
    <property type="term" value="P:immune system process"/>
    <property type="evidence" value="ECO:0007669"/>
    <property type="project" value="TreeGrafter"/>
</dbReference>
<sequence length="534" mass="60121">MSGGRHKPRLGPWLVAQVDGGRYPGLLWLDDSKTQFRVPWPQVCRGDAANEPCALYRAWAVTSRKFQEDRDAPDPPKWKTNLRCALNKSRDFRCVLDASKETPPYKVYEWCAHVPHGGAQAPGIKEPKEEEEEEDEDENGVSSTEPTTSPESLPPYTPSIDYGIPSENPELNKNIEMLTLVDDQGPPPPPHWERGPSSFGLSPERPTEATRMIGAPLGEPPALSATHLDPEVCVPPVDVPMPDEGGGFRALPQICLPPETDLELQMEYRGACVMAPVTVRGGRGCRLYSGDLDLQRDIAPQYNGLLGPMEYEQIAFPSPACITDGRQRELTERVLRFTERGLVLEARGGRLLATRLGQSRVFWSRGRVAPGGPTPPPCLLERETPTELLDFQAYITELLACLQNGGGAEFPDPRVLLCFGEEWPDPQRPRHKKLIMVQVVPTAMRMLRELAEGAPLCSISLNSDQLQISEQNENDNIVAYLRFRLQQHQQQQQQQQEQQQLMQQQQQHQQRLELQQQLEELQQNQMQQLHLQLI</sequence>
<dbReference type="PRINTS" id="PR00267">
    <property type="entry name" value="INTFRNREGFCT"/>
</dbReference>
<feature type="region of interest" description="Disordered" evidence="2">
    <location>
        <begin position="116"/>
        <end position="168"/>
    </location>
</feature>
<accession>A0AAJ7WZT2</accession>
<dbReference type="Gene3D" id="1.10.10.10">
    <property type="entry name" value="Winged helix-like DNA-binding domain superfamily/Winged helix DNA-binding domain"/>
    <property type="match status" value="1"/>
</dbReference>
<dbReference type="Gene3D" id="2.60.200.10">
    <property type="match status" value="1"/>
</dbReference>
<dbReference type="PROSITE" id="PS51507">
    <property type="entry name" value="IRF_2"/>
    <property type="match status" value="1"/>
</dbReference>
<feature type="region of interest" description="Disordered" evidence="2">
    <location>
        <begin position="184"/>
        <end position="205"/>
    </location>
</feature>
<name>A0AAJ7WZT2_PETMA</name>
<dbReference type="Pfam" id="PF00605">
    <property type="entry name" value="IRF"/>
    <property type="match status" value="1"/>
</dbReference>
<feature type="compositionally biased region" description="Low complexity" evidence="2">
    <location>
        <begin position="142"/>
        <end position="151"/>
    </location>
</feature>
<dbReference type="GO" id="GO:0000978">
    <property type="term" value="F:RNA polymerase II cis-regulatory region sequence-specific DNA binding"/>
    <property type="evidence" value="ECO:0007669"/>
    <property type="project" value="TreeGrafter"/>
</dbReference>
<dbReference type="SUPFAM" id="SSF49879">
    <property type="entry name" value="SMAD/FHA domain"/>
    <property type="match status" value="1"/>
</dbReference>
<dbReference type="SMART" id="SM00348">
    <property type="entry name" value="IRF"/>
    <property type="match status" value="1"/>
</dbReference>
<evidence type="ECO:0000259" key="3">
    <source>
        <dbReference type="PROSITE" id="PS51507"/>
    </source>
</evidence>
<evidence type="ECO:0000256" key="1">
    <source>
        <dbReference type="SAM" id="Coils"/>
    </source>
</evidence>
<evidence type="ECO:0000256" key="2">
    <source>
        <dbReference type="SAM" id="MobiDB-lite"/>
    </source>
</evidence>
<dbReference type="PANTHER" id="PTHR11949">
    <property type="entry name" value="INTERFERON REGULATORY FACTOR"/>
    <property type="match status" value="1"/>
</dbReference>
<dbReference type="GO" id="GO:0045893">
    <property type="term" value="P:positive regulation of DNA-templated transcription"/>
    <property type="evidence" value="ECO:0007669"/>
    <property type="project" value="UniProtKB-ARBA"/>
</dbReference>
<organism evidence="4 5">
    <name type="scientific">Petromyzon marinus</name>
    <name type="common">Sea lamprey</name>
    <dbReference type="NCBI Taxonomy" id="7757"/>
    <lineage>
        <taxon>Eukaryota</taxon>
        <taxon>Metazoa</taxon>
        <taxon>Chordata</taxon>
        <taxon>Craniata</taxon>
        <taxon>Vertebrata</taxon>
        <taxon>Cyclostomata</taxon>
        <taxon>Hyperoartia</taxon>
        <taxon>Petromyzontiformes</taxon>
        <taxon>Petromyzontidae</taxon>
        <taxon>Petromyzon</taxon>
    </lineage>
</organism>
<dbReference type="Pfam" id="PF10401">
    <property type="entry name" value="IRF-3"/>
    <property type="match status" value="1"/>
</dbReference>
<gene>
    <name evidence="5" type="primary">LOC116945661</name>
</gene>
<dbReference type="KEGG" id="pmrn:116945661"/>
<protein>
    <submittedName>
        <fullName evidence="5">Interferon regulatory factor 6-like</fullName>
    </submittedName>
</protein>
<dbReference type="InterPro" id="IPR001346">
    <property type="entry name" value="Interferon_reg_fact_DNA-bd_dom"/>
</dbReference>
<dbReference type="Proteomes" id="UP001318040">
    <property type="component" value="Chromosome 24"/>
</dbReference>
<dbReference type="SMART" id="SM01243">
    <property type="entry name" value="IRF-3"/>
    <property type="match status" value="1"/>
</dbReference>
<dbReference type="SUPFAM" id="SSF46785">
    <property type="entry name" value="Winged helix' DNA-binding domain"/>
    <property type="match status" value="1"/>
</dbReference>
<dbReference type="PANTHER" id="PTHR11949:SF53">
    <property type="entry name" value="IRF TRYPTOPHAN PENTAD REPEAT DOMAIN-CONTAINING PROTEIN"/>
    <property type="match status" value="1"/>
</dbReference>
<dbReference type="GO" id="GO:0000981">
    <property type="term" value="F:DNA-binding transcription factor activity, RNA polymerase II-specific"/>
    <property type="evidence" value="ECO:0007669"/>
    <property type="project" value="TreeGrafter"/>
</dbReference>
<keyword evidence="4" id="KW-1185">Reference proteome</keyword>